<feature type="compositionally biased region" description="Basic and acidic residues" evidence="2">
    <location>
        <begin position="531"/>
        <end position="563"/>
    </location>
</feature>
<gene>
    <name evidence="3" type="ORF">SAY86_016209</name>
</gene>
<keyword evidence="1" id="KW-0175">Coiled coil</keyword>
<dbReference type="PANTHER" id="PTHR34778:SF2">
    <property type="entry name" value="OS02G0580700 PROTEIN"/>
    <property type="match status" value="1"/>
</dbReference>
<reference evidence="3 4" key="1">
    <citation type="journal article" date="2023" name="Hortic Res">
        <title>Pangenome of water caltrop reveals structural variations and asymmetric subgenome divergence after allopolyploidization.</title>
        <authorList>
            <person name="Zhang X."/>
            <person name="Chen Y."/>
            <person name="Wang L."/>
            <person name="Yuan Y."/>
            <person name="Fang M."/>
            <person name="Shi L."/>
            <person name="Lu R."/>
            <person name="Comes H.P."/>
            <person name="Ma Y."/>
            <person name="Chen Y."/>
            <person name="Huang G."/>
            <person name="Zhou Y."/>
            <person name="Zheng Z."/>
            <person name="Qiu Y."/>
        </authorList>
    </citation>
    <scope>NUCLEOTIDE SEQUENCE [LARGE SCALE GENOMIC DNA]</scope>
    <source>
        <strain evidence="3">F231</strain>
    </source>
</reference>
<feature type="region of interest" description="Disordered" evidence="2">
    <location>
        <begin position="167"/>
        <end position="193"/>
    </location>
</feature>
<dbReference type="Proteomes" id="UP001346149">
    <property type="component" value="Unassembled WGS sequence"/>
</dbReference>
<dbReference type="PANTHER" id="PTHR34778">
    <property type="entry name" value="OS02G0580700 PROTEIN"/>
    <property type="match status" value="1"/>
</dbReference>
<evidence type="ECO:0000256" key="2">
    <source>
        <dbReference type="SAM" id="MobiDB-lite"/>
    </source>
</evidence>
<feature type="coiled-coil region" evidence="1">
    <location>
        <begin position="65"/>
        <end position="113"/>
    </location>
</feature>
<feature type="region of interest" description="Disordered" evidence="2">
    <location>
        <begin position="515"/>
        <end position="563"/>
    </location>
</feature>
<evidence type="ECO:0000313" key="4">
    <source>
        <dbReference type="Proteomes" id="UP001346149"/>
    </source>
</evidence>
<protein>
    <submittedName>
        <fullName evidence="3">Uncharacterized protein</fullName>
    </submittedName>
</protein>
<comment type="caution">
    <text evidence="3">The sequence shown here is derived from an EMBL/GenBank/DDBJ whole genome shotgun (WGS) entry which is preliminary data.</text>
</comment>
<feature type="compositionally biased region" description="Basic and acidic residues" evidence="2">
    <location>
        <begin position="170"/>
        <end position="181"/>
    </location>
</feature>
<organism evidence="3 4">
    <name type="scientific">Trapa natans</name>
    <name type="common">Water chestnut</name>
    <dbReference type="NCBI Taxonomy" id="22666"/>
    <lineage>
        <taxon>Eukaryota</taxon>
        <taxon>Viridiplantae</taxon>
        <taxon>Streptophyta</taxon>
        <taxon>Embryophyta</taxon>
        <taxon>Tracheophyta</taxon>
        <taxon>Spermatophyta</taxon>
        <taxon>Magnoliopsida</taxon>
        <taxon>eudicotyledons</taxon>
        <taxon>Gunneridae</taxon>
        <taxon>Pentapetalae</taxon>
        <taxon>rosids</taxon>
        <taxon>malvids</taxon>
        <taxon>Myrtales</taxon>
        <taxon>Lythraceae</taxon>
        <taxon>Trapa</taxon>
    </lineage>
</organism>
<evidence type="ECO:0000256" key="1">
    <source>
        <dbReference type="SAM" id="Coils"/>
    </source>
</evidence>
<accession>A0AAN7LL07</accession>
<dbReference type="EMBL" id="JAXQNO010000016">
    <property type="protein sequence ID" value="KAK4782107.1"/>
    <property type="molecule type" value="Genomic_DNA"/>
</dbReference>
<proteinExistence type="predicted"/>
<dbReference type="AlphaFoldDB" id="A0AAN7LL07"/>
<evidence type="ECO:0000313" key="3">
    <source>
        <dbReference type="EMBL" id="KAK4782107.1"/>
    </source>
</evidence>
<feature type="compositionally biased region" description="Polar residues" evidence="2">
    <location>
        <begin position="182"/>
        <end position="193"/>
    </location>
</feature>
<sequence length="579" mass="64342">MEESEKMVALKKAYAEIILNTAKEAAARVMASERGAIRSQHDLNAAKNEAILLLLRLKKMIDTKETAAEINAISQRRRIEELEAQLQEVEDKIMDLRTELRNVSDVVERNKNEEVLFFSGESTEEKSFDPKDEFVEDHPNNVEPIVPYSSDSEHETIAASSVIGPFSPKIQDHKWPDDNKQSRQAGVSPLQDSFGDSSLASIIMGSAEPEAYRNGCTQRIRAFERQHPDVVLAKGEVDDRCISETGWQISGAGENIGEESTLAFPRSSFSTTRKRLLQEEKKKSKLQIRHKRKHKFARSKSSLSMSNDYQLMSCHQSSCGANHNMANNNTEAGEAVPAKLSSIDAKQNIQKDSAATHKKQRSNSVHSMEVMVLKGKRKRKVYGSVASCCSNSVTDANIKGDKDCLDVSKGESGILSQCDDPLLLLSLGVDDSARRVIDTTTIGNEQELSNESRLVEQECDSTSANGIPTIGLDTKETDVLDNNSDLKHAAIAHGIEEPTKADDTRFLKYTFQRKPKKDSSSCSSGSTSPEKGNKRKLEMDREDDVQGSKRLNKVDEPSRDSRRLAQVARQLISLSGKRW</sequence>
<name>A0AAN7LL07_TRANT</name>
<keyword evidence="4" id="KW-1185">Reference proteome</keyword>